<feature type="region of interest" description="Disordered" evidence="1">
    <location>
        <begin position="121"/>
        <end position="149"/>
    </location>
</feature>
<evidence type="ECO:0000313" key="2">
    <source>
        <dbReference type="EMBL" id="KAJ7099501.1"/>
    </source>
</evidence>
<proteinExistence type="predicted"/>
<evidence type="ECO:0000256" key="1">
    <source>
        <dbReference type="SAM" id="MobiDB-lite"/>
    </source>
</evidence>
<dbReference type="AlphaFoldDB" id="A0AAD6XVS9"/>
<keyword evidence="3" id="KW-1185">Reference proteome</keyword>
<dbReference type="EMBL" id="JARJCN010000007">
    <property type="protein sequence ID" value="KAJ7099501.1"/>
    <property type="molecule type" value="Genomic_DNA"/>
</dbReference>
<sequence>MSVLKLATLWRFLEIRELAMKELTCRVESLECFQRILYGKQYDVAVWLRSGHTDLARRVNLITLEEATIFTIGWDLALRIYQAREALLKSSNRFGSVVCGGLNVASLFEEEFKAADAASAPYKYVDPNSPPPPPVVYYYYDSGPDSDSD</sequence>
<gene>
    <name evidence="2" type="ORF">B0H15DRAFT_820494</name>
</gene>
<name>A0AAD6XVS9_9AGAR</name>
<dbReference type="Proteomes" id="UP001222325">
    <property type="component" value="Unassembled WGS sequence"/>
</dbReference>
<evidence type="ECO:0000313" key="3">
    <source>
        <dbReference type="Proteomes" id="UP001222325"/>
    </source>
</evidence>
<organism evidence="2 3">
    <name type="scientific">Mycena belliarum</name>
    <dbReference type="NCBI Taxonomy" id="1033014"/>
    <lineage>
        <taxon>Eukaryota</taxon>
        <taxon>Fungi</taxon>
        <taxon>Dikarya</taxon>
        <taxon>Basidiomycota</taxon>
        <taxon>Agaricomycotina</taxon>
        <taxon>Agaricomycetes</taxon>
        <taxon>Agaricomycetidae</taxon>
        <taxon>Agaricales</taxon>
        <taxon>Marasmiineae</taxon>
        <taxon>Mycenaceae</taxon>
        <taxon>Mycena</taxon>
    </lineage>
</organism>
<accession>A0AAD6XVS9</accession>
<reference evidence="2" key="1">
    <citation type="submission" date="2023-03" db="EMBL/GenBank/DDBJ databases">
        <title>Massive genome expansion in bonnet fungi (Mycena s.s.) driven by repeated elements and novel gene families across ecological guilds.</title>
        <authorList>
            <consortium name="Lawrence Berkeley National Laboratory"/>
            <person name="Harder C.B."/>
            <person name="Miyauchi S."/>
            <person name="Viragh M."/>
            <person name="Kuo A."/>
            <person name="Thoen E."/>
            <person name="Andreopoulos B."/>
            <person name="Lu D."/>
            <person name="Skrede I."/>
            <person name="Drula E."/>
            <person name="Henrissat B."/>
            <person name="Morin E."/>
            <person name="Kohler A."/>
            <person name="Barry K."/>
            <person name="LaButti K."/>
            <person name="Morin E."/>
            <person name="Salamov A."/>
            <person name="Lipzen A."/>
            <person name="Mereny Z."/>
            <person name="Hegedus B."/>
            <person name="Baldrian P."/>
            <person name="Stursova M."/>
            <person name="Weitz H."/>
            <person name="Taylor A."/>
            <person name="Grigoriev I.V."/>
            <person name="Nagy L.G."/>
            <person name="Martin F."/>
            <person name="Kauserud H."/>
        </authorList>
    </citation>
    <scope>NUCLEOTIDE SEQUENCE</scope>
    <source>
        <strain evidence="2">CBHHK173m</strain>
    </source>
</reference>
<comment type="caution">
    <text evidence="2">The sequence shown here is derived from an EMBL/GenBank/DDBJ whole genome shotgun (WGS) entry which is preliminary data.</text>
</comment>
<protein>
    <submittedName>
        <fullName evidence="2">Uncharacterized protein</fullName>
    </submittedName>
</protein>